<proteinExistence type="predicted"/>
<dbReference type="Proteomes" id="UP001360953">
    <property type="component" value="Unassembled WGS sequence"/>
</dbReference>
<reference evidence="3 4" key="1">
    <citation type="submission" date="2024-04" db="EMBL/GenBank/DDBJ databases">
        <title>Phyllosticta paracitricarpa is synonymous to the EU quarantine fungus P. citricarpa based on phylogenomic analyses.</title>
        <authorList>
            <consortium name="Lawrence Berkeley National Laboratory"/>
            <person name="Van ingen-buijs V.A."/>
            <person name="Van westerhoven A.C."/>
            <person name="Haridas S."/>
            <person name="Skiadas P."/>
            <person name="Martin F."/>
            <person name="Groenewald J.Z."/>
            <person name="Crous P.W."/>
            <person name="Seidl M.F."/>
        </authorList>
    </citation>
    <scope>NUCLEOTIDE SEQUENCE [LARGE SCALE GENOMIC DNA]</scope>
    <source>
        <strain evidence="3 4">CPC 17464</strain>
    </source>
</reference>
<feature type="transmembrane region" description="Helical" evidence="2">
    <location>
        <begin position="382"/>
        <end position="403"/>
    </location>
</feature>
<dbReference type="RefSeq" id="XP_066655922.1">
    <property type="nucleotide sequence ID" value="XM_066802975.1"/>
</dbReference>
<feature type="region of interest" description="Disordered" evidence="1">
    <location>
        <begin position="1"/>
        <end position="156"/>
    </location>
</feature>
<protein>
    <submittedName>
        <fullName evidence="3">Uncharacterized protein</fullName>
    </submittedName>
</protein>
<evidence type="ECO:0000256" key="1">
    <source>
        <dbReference type="SAM" id="MobiDB-lite"/>
    </source>
</evidence>
<keyword evidence="2" id="KW-1133">Transmembrane helix</keyword>
<organism evidence="3 4">
    <name type="scientific">Phyllosticta citribraziliensis</name>
    <dbReference type="NCBI Taxonomy" id="989973"/>
    <lineage>
        <taxon>Eukaryota</taxon>
        <taxon>Fungi</taxon>
        <taxon>Dikarya</taxon>
        <taxon>Ascomycota</taxon>
        <taxon>Pezizomycotina</taxon>
        <taxon>Dothideomycetes</taxon>
        <taxon>Dothideomycetes incertae sedis</taxon>
        <taxon>Botryosphaeriales</taxon>
        <taxon>Phyllostictaceae</taxon>
        <taxon>Phyllosticta</taxon>
    </lineage>
</organism>
<dbReference type="PANTHER" id="PTHR42069">
    <property type="entry name" value="HYPHAL ANASTAMOSIS-8 PROTEIN"/>
    <property type="match status" value="1"/>
</dbReference>
<feature type="transmembrane region" description="Helical" evidence="2">
    <location>
        <begin position="286"/>
        <end position="306"/>
    </location>
</feature>
<feature type="transmembrane region" description="Helical" evidence="2">
    <location>
        <begin position="326"/>
        <end position="346"/>
    </location>
</feature>
<name>A0ABR1LTX7_9PEZI</name>
<keyword evidence="2" id="KW-0472">Membrane</keyword>
<evidence type="ECO:0000313" key="3">
    <source>
        <dbReference type="EMBL" id="KAK7538235.1"/>
    </source>
</evidence>
<keyword evidence="2" id="KW-0812">Transmembrane</keyword>
<evidence type="ECO:0000313" key="4">
    <source>
        <dbReference type="Proteomes" id="UP001360953"/>
    </source>
</evidence>
<keyword evidence="4" id="KW-1185">Reference proteome</keyword>
<feature type="compositionally biased region" description="Pro residues" evidence="1">
    <location>
        <begin position="188"/>
        <end position="203"/>
    </location>
</feature>
<feature type="region of interest" description="Disordered" evidence="1">
    <location>
        <begin position="184"/>
        <end position="210"/>
    </location>
</feature>
<gene>
    <name evidence="3" type="ORF">J3D65DRAFT_666944</name>
</gene>
<accession>A0ABR1LTX7</accession>
<feature type="compositionally biased region" description="Low complexity" evidence="1">
    <location>
        <begin position="25"/>
        <end position="80"/>
    </location>
</feature>
<evidence type="ECO:0000256" key="2">
    <source>
        <dbReference type="SAM" id="Phobius"/>
    </source>
</evidence>
<feature type="transmembrane region" description="Helical" evidence="2">
    <location>
        <begin position="236"/>
        <end position="257"/>
    </location>
</feature>
<sequence length="417" mass="45321">MSFSPQQPRRPPRRPERTPSTDYVFSPSSPAAFSPSRSGAPSPSRVYTPYSPYSPASSPRPVASSRPVASPAPYSPVASPKPRFPFVDEPPTPRSHHREEWSNEILPVPSPRSAYREPSPARHRGGGPPMRQTSSPKPINCPPSPSVYSQGHARVSSHDASAYGTYDSMESTTTLVVHPQKMQEVPLSPDPRQSPPIPSPPPALASKSRFSTVTEVGITEGPAVPKKRSWVHMAQWTLIPALTVTTAVVAIVMGHSLGLYGGLKLGGTIDTSSDAHPTWPSNLNLIPSWLLLAAGFLSCCTTLVVWGFSLRRRFMKPVGWLEGFRIGAGFFFIAGWAAACAIFKVLEQTSSGDSLGYWACQNQDVDIMGVHDYRRTCTEQNVGFSLGIVSAVIEILLIICYFLRRSEKGDVSEKVKG</sequence>
<dbReference type="EMBL" id="JBBPEH010000005">
    <property type="protein sequence ID" value="KAK7538235.1"/>
    <property type="molecule type" value="Genomic_DNA"/>
</dbReference>
<dbReference type="PANTHER" id="PTHR42069:SF1">
    <property type="entry name" value="MARVEL DOMAIN-CONTAINING PROTEIN"/>
    <property type="match status" value="1"/>
</dbReference>
<dbReference type="GeneID" id="92035881"/>
<comment type="caution">
    <text evidence="3">The sequence shown here is derived from an EMBL/GenBank/DDBJ whole genome shotgun (WGS) entry which is preliminary data.</text>
</comment>